<dbReference type="EMBL" id="PPTA01000006">
    <property type="protein sequence ID" value="TFB02583.1"/>
    <property type="molecule type" value="Genomic_DNA"/>
</dbReference>
<protein>
    <submittedName>
        <fullName evidence="1">Uncharacterized protein</fullName>
    </submittedName>
</protein>
<dbReference type="RefSeq" id="XP_073558784.1">
    <property type="nucleotide sequence ID" value="XM_073702554.1"/>
</dbReference>
<gene>
    <name evidence="1" type="ORF">CCMA1212_005288</name>
</gene>
<evidence type="ECO:0000313" key="1">
    <source>
        <dbReference type="EMBL" id="TFB02583.1"/>
    </source>
</evidence>
<name>A0ABY2H2W7_9HYPO</name>
<proteinExistence type="predicted"/>
<organism evidence="1 2">
    <name type="scientific">Trichoderma ghanense</name>
    <dbReference type="NCBI Taxonomy" id="65468"/>
    <lineage>
        <taxon>Eukaryota</taxon>
        <taxon>Fungi</taxon>
        <taxon>Dikarya</taxon>
        <taxon>Ascomycota</taxon>
        <taxon>Pezizomycotina</taxon>
        <taxon>Sordariomycetes</taxon>
        <taxon>Hypocreomycetidae</taxon>
        <taxon>Hypocreales</taxon>
        <taxon>Hypocreaceae</taxon>
        <taxon>Trichoderma</taxon>
    </lineage>
</organism>
<sequence>MPALMANLVHLSRLAFVVIRPSSPFTRLPPFLYCAFPSPPRTLLAASSRGITVQPDDAPSYHLPISKGHSHLEVGNDDVVRNTSAALLHESPHLVAGSFSSEFKVLALS</sequence>
<comment type="caution">
    <text evidence="1">The sequence shown here is derived from an EMBL/GenBank/DDBJ whole genome shotgun (WGS) entry which is preliminary data.</text>
</comment>
<accession>A0ABY2H2W7</accession>
<dbReference type="GeneID" id="300577004"/>
<dbReference type="Proteomes" id="UP001642720">
    <property type="component" value="Unassembled WGS sequence"/>
</dbReference>
<keyword evidence="2" id="KW-1185">Reference proteome</keyword>
<reference evidence="1 2" key="1">
    <citation type="submission" date="2018-01" db="EMBL/GenBank/DDBJ databases">
        <title>Genome characterization of the sugarcane-associated fungus Trichoderma ghanense CCMA-1212 and their application in lignocelulose bioconversion.</title>
        <authorList>
            <person name="Steindorff A.S."/>
            <person name="Mendes T.D."/>
            <person name="Vilela E.S.D."/>
            <person name="Rodrigues D.S."/>
            <person name="Formighieri E.F."/>
            <person name="Melo I.S."/>
            <person name="Favaro L.C.L."/>
        </authorList>
    </citation>
    <scope>NUCLEOTIDE SEQUENCE [LARGE SCALE GENOMIC DNA]</scope>
    <source>
        <strain evidence="1 2">CCMA-1212</strain>
    </source>
</reference>
<evidence type="ECO:0000313" key="2">
    <source>
        <dbReference type="Proteomes" id="UP001642720"/>
    </source>
</evidence>